<dbReference type="STRING" id="670482.SAMN04488542_12640"/>
<dbReference type="Proteomes" id="UP000198972">
    <property type="component" value="Unassembled WGS sequence"/>
</dbReference>
<sequence length="198" mass="21590">MTGRLKTKDFILIGIFSILIYVVNAVVGSVLTPIMGAAAMPLISGFCLFFSAIVYLLMAMKIAKKGVLLVQCVVNGLVYTLMGVPLMLVFFSLAGLLGETVLYPGEGGQYRSLKRQALAYATYGGLFGIGSSVTIYVYGGDYLANMFAKDTLERMLYFAYSPIWVASSIVFSFVMTLLGCWFASKLLNKHFIKAGMIK</sequence>
<feature type="transmembrane region" description="Helical" evidence="1">
    <location>
        <begin position="12"/>
        <end position="32"/>
    </location>
</feature>
<dbReference type="OrthoDB" id="9781459at2"/>
<dbReference type="EMBL" id="FNBG01000026">
    <property type="protein sequence ID" value="SDG11090.1"/>
    <property type="molecule type" value="Genomic_DNA"/>
</dbReference>
<feature type="transmembrane region" description="Helical" evidence="1">
    <location>
        <begin position="38"/>
        <end position="59"/>
    </location>
</feature>
<dbReference type="AlphaFoldDB" id="A0A1G7RLX4"/>
<dbReference type="Pfam" id="PF09605">
    <property type="entry name" value="Trep_Strep"/>
    <property type="match status" value="1"/>
</dbReference>
<dbReference type="InterPro" id="IPR011733">
    <property type="entry name" value="CHP02185_IM"/>
</dbReference>
<keyword evidence="1" id="KW-0812">Transmembrane</keyword>
<keyword evidence="1" id="KW-1133">Transmembrane helix</keyword>
<reference evidence="2 3" key="1">
    <citation type="submission" date="2016-10" db="EMBL/GenBank/DDBJ databases">
        <authorList>
            <person name="de Groot N.N."/>
        </authorList>
    </citation>
    <scope>NUCLEOTIDE SEQUENCE [LARGE SCALE GENOMIC DNA]</scope>
    <source>
        <strain evidence="2 3">DSM 28129</strain>
    </source>
</reference>
<dbReference type="RefSeq" id="WP_091234297.1">
    <property type="nucleotide sequence ID" value="NZ_FNBG01000026.1"/>
</dbReference>
<dbReference type="NCBIfam" id="TIGR02185">
    <property type="entry name" value="Trep_Strep"/>
    <property type="match status" value="1"/>
</dbReference>
<evidence type="ECO:0000313" key="3">
    <source>
        <dbReference type="Proteomes" id="UP000198972"/>
    </source>
</evidence>
<evidence type="ECO:0000256" key="1">
    <source>
        <dbReference type="SAM" id="Phobius"/>
    </source>
</evidence>
<keyword evidence="3" id="KW-1185">Reference proteome</keyword>
<proteinExistence type="predicted"/>
<evidence type="ECO:0000313" key="2">
    <source>
        <dbReference type="EMBL" id="SDG11090.1"/>
    </source>
</evidence>
<feature type="transmembrane region" description="Helical" evidence="1">
    <location>
        <begin position="158"/>
        <end position="183"/>
    </location>
</feature>
<name>A0A1G7RLX4_9BACL</name>
<gene>
    <name evidence="2" type="ORF">SAMN04488542_12640</name>
</gene>
<keyword evidence="1" id="KW-0472">Membrane</keyword>
<protein>
    <submittedName>
        <fullName evidence="2">Energy-coupling factor transport system substrate-specific component</fullName>
    </submittedName>
</protein>
<accession>A0A1G7RLX4</accession>
<feature type="transmembrane region" description="Helical" evidence="1">
    <location>
        <begin position="117"/>
        <end position="138"/>
    </location>
</feature>
<organism evidence="2 3">
    <name type="scientific">Fontibacillus panacisegetis</name>
    <dbReference type="NCBI Taxonomy" id="670482"/>
    <lineage>
        <taxon>Bacteria</taxon>
        <taxon>Bacillati</taxon>
        <taxon>Bacillota</taxon>
        <taxon>Bacilli</taxon>
        <taxon>Bacillales</taxon>
        <taxon>Paenibacillaceae</taxon>
        <taxon>Fontibacillus</taxon>
    </lineage>
</organism>